<dbReference type="Proteomes" id="UP001190466">
    <property type="component" value="Chromosome"/>
</dbReference>
<evidence type="ECO:0000256" key="2">
    <source>
        <dbReference type="SAM" id="SignalP"/>
    </source>
</evidence>
<keyword evidence="2" id="KW-0732">Signal</keyword>
<keyword evidence="4" id="KW-1185">Reference proteome</keyword>
<dbReference type="InterPro" id="IPR043504">
    <property type="entry name" value="Peptidase_S1_PA_chymotrypsin"/>
</dbReference>
<evidence type="ECO:0000313" key="3">
    <source>
        <dbReference type="EMBL" id="CAJ1579800.1"/>
    </source>
</evidence>
<protein>
    <recommendedName>
        <fullName evidence="5">Trypsin</fullName>
    </recommendedName>
</protein>
<organism evidence="3 4">
    <name type="scientific">[Mycobacterium] wendilense</name>
    <dbReference type="NCBI Taxonomy" id="3064284"/>
    <lineage>
        <taxon>Bacteria</taxon>
        <taxon>Bacillati</taxon>
        <taxon>Actinomycetota</taxon>
        <taxon>Actinomycetes</taxon>
        <taxon>Mycobacteriales</taxon>
        <taxon>Mycobacteriaceae</taxon>
        <taxon>Mycolicibacter</taxon>
    </lineage>
</organism>
<name>A0ABM9M9L6_9MYCO</name>
<dbReference type="EMBL" id="OY726395">
    <property type="protein sequence ID" value="CAJ1579800.1"/>
    <property type="molecule type" value="Genomic_DNA"/>
</dbReference>
<feature type="signal peptide" evidence="2">
    <location>
        <begin position="1"/>
        <end position="27"/>
    </location>
</feature>
<evidence type="ECO:0008006" key="5">
    <source>
        <dbReference type="Google" id="ProtNLM"/>
    </source>
</evidence>
<feature type="region of interest" description="Disordered" evidence="1">
    <location>
        <begin position="248"/>
        <end position="267"/>
    </location>
</feature>
<feature type="chain" id="PRO_5045391991" description="Trypsin" evidence="2">
    <location>
        <begin position="28"/>
        <end position="267"/>
    </location>
</feature>
<gene>
    <name evidence="3" type="ORF">MU0050_000694</name>
</gene>
<reference evidence="3 4" key="1">
    <citation type="submission" date="2023-08" db="EMBL/GenBank/DDBJ databases">
        <authorList>
            <person name="Folkvardsen B D."/>
            <person name="Norman A."/>
        </authorList>
    </citation>
    <scope>NUCLEOTIDE SEQUENCE [LARGE SCALE GENOMIC DNA]</scope>
    <source>
        <strain evidence="3 4">Mu0050</strain>
    </source>
</reference>
<proteinExistence type="predicted"/>
<dbReference type="SUPFAM" id="SSF50494">
    <property type="entry name" value="Trypsin-like serine proteases"/>
    <property type="match status" value="1"/>
</dbReference>
<dbReference type="InterPro" id="IPR009003">
    <property type="entry name" value="Peptidase_S1_PA"/>
</dbReference>
<evidence type="ECO:0000256" key="1">
    <source>
        <dbReference type="SAM" id="MobiDB-lite"/>
    </source>
</evidence>
<dbReference type="PROSITE" id="PS51257">
    <property type="entry name" value="PROKAR_LIPOPROTEIN"/>
    <property type="match status" value="1"/>
</dbReference>
<dbReference type="Gene3D" id="2.40.10.10">
    <property type="entry name" value="Trypsin-like serine proteases"/>
    <property type="match status" value="2"/>
</dbReference>
<accession>A0ABM9M9L6</accession>
<evidence type="ECO:0000313" key="4">
    <source>
        <dbReference type="Proteomes" id="UP001190466"/>
    </source>
</evidence>
<sequence length="267" mass="26424">MSRRKRLGAAAVAAAAVVLSACSTGVAGQPVADPASSTATVAVPSADPSANVESTWLTIPAEQAAAAPRRITLTQSATGAPCTAGPAVAAAAAVGHRGYLTAGHCDQVPGSSVTAGGQAVAPYTGTIAGEYGATVTWGASSASPTVAGRNVVGVLTREATQKLDYHTPVCVDAAVSGVRCGVLVDADEDGIGAKVSTVPGDSGSPMFLVGPRGVVLIGLVEESATPYSYAAYLDPLLAQMGAKALTDRTAAVDPRTDPRYSTATTSQ</sequence>
<dbReference type="RefSeq" id="WP_316514294.1">
    <property type="nucleotide sequence ID" value="NZ_OY726395.1"/>
</dbReference>